<keyword evidence="3" id="KW-0378">Hydrolase</keyword>
<proteinExistence type="inferred from homology"/>
<keyword evidence="4" id="KW-0862">Zinc</keyword>
<dbReference type="GO" id="GO:0016787">
    <property type="term" value="F:hydrolase activity"/>
    <property type="evidence" value="ECO:0007669"/>
    <property type="project" value="UniProtKB-KW"/>
</dbReference>
<evidence type="ECO:0000256" key="5">
    <source>
        <dbReference type="ARBA" id="ARBA00023459"/>
    </source>
</evidence>
<keyword evidence="2" id="KW-0479">Metal-binding</keyword>
<comment type="caution">
    <text evidence="7">The sequence shown here is derived from an EMBL/GenBank/DDBJ whole genome shotgun (WGS) entry which is preliminary data.</text>
</comment>
<evidence type="ECO:0000256" key="2">
    <source>
        <dbReference type="ARBA" id="ARBA00022723"/>
    </source>
</evidence>
<dbReference type="EMBL" id="SORO01000001">
    <property type="protein sequence ID" value="TDY72925.1"/>
    <property type="molecule type" value="Genomic_DNA"/>
</dbReference>
<evidence type="ECO:0000256" key="3">
    <source>
        <dbReference type="ARBA" id="ARBA00022801"/>
    </source>
</evidence>
<evidence type="ECO:0000313" key="8">
    <source>
        <dbReference type="Proteomes" id="UP000294684"/>
    </source>
</evidence>
<dbReference type="Pfam" id="PF18089">
    <property type="entry name" value="DAPG_hydrolase"/>
    <property type="match status" value="1"/>
</dbReference>
<accession>A0A4R8N0T4</accession>
<evidence type="ECO:0000256" key="4">
    <source>
        <dbReference type="ARBA" id="ARBA00022833"/>
    </source>
</evidence>
<dbReference type="Proteomes" id="UP000294684">
    <property type="component" value="Unassembled WGS sequence"/>
</dbReference>
<reference evidence="7 8" key="1">
    <citation type="submission" date="2019-03" db="EMBL/GenBank/DDBJ databases">
        <title>Genomic Encyclopedia of Archaeal and Bacterial Type Strains, Phase II (KMG-II): from individual species to whole genera.</title>
        <authorList>
            <person name="Goeker M."/>
        </authorList>
    </citation>
    <scope>NUCLEOTIDE SEQUENCE [LARGE SCALE GENOMIC DNA]</scope>
    <source>
        <strain evidence="7 8">DSM 21537</strain>
    </source>
</reference>
<feature type="domain" description="DAPG hydrolase PhiG" evidence="6">
    <location>
        <begin position="39"/>
        <end position="107"/>
    </location>
</feature>
<comment type="cofactor">
    <cofactor evidence="1">
        <name>Zn(2+)</name>
        <dbReference type="ChEBI" id="CHEBI:29105"/>
    </cofactor>
</comment>
<dbReference type="AlphaFoldDB" id="A0A4R8N0T4"/>
<comment type="similarity">
    <text evidence="5">Belongs to the DAPG/phloretin hydrolase family.</text>
</comment>
<sequence length="233" mass="27743">MKLQRYSVYYTMEAGMKKVQLGLLPKLEIQWNRKLVESAKSGREVLTDGRVKYWIRHDTIKGVHPKMLAWWFQHLEGEIEYEGKIYNRYHVWHPEDHVHVSYEKRKPDGSVGPGAVLRIVEYLGRKKDYLVNVVSPIEKLDEEGFIHNPKLYGFLPIARMEYSFKEGAEGTLYENCLIVGWKGLSFKLLRPIFEFLFFDKQHGFFWIKHNIEEVGQFESFLPDLYRKENENLR</sequence>
<organism evidence="7 8">
    <name type="scientific">Leptospira meyeri</name>
    <dbReference type="NCBI Taxonomy" id="29508"/>
    <lineage>
        <taxon>Bacteria</taxon>
        <taxon>Pseudomonadati</taxon>
        <taxon>Spirochaetota</taxon>
        <taxon>Spirochaetia</taxon>
        <taxon>Leptospirales</taxon>
        <taxon>Leptospiraceae</taxon>
        <taxon>Leptospira</taxon>
    </lineage>
</organism>
<dbReference type="InterPro" id="IPR041526">
    <property type="entry name" value="DAPG_hydrolase"/>
</dbReference>
<gene>
    <name evidence="7" type="ORF">CLV96_1941</name>
</gene>
<dbReference type="GO" id="GO:0046872">
    <property type="term" value="F:metal ion binding"/>
    <property type="evidence" value="ECO:0007669"/>
    <property type="project" value="UniProtKB-KW"/>
</dbReference>
<evidence type="ECO:0000256" key="1">
    <source>
        <dbReference type="ARBA" id="ARBA00001947"/>
    </source>
</evidence>
<evidence type="ECO:0000259" key="6">
    <source>
        <dbReference type="Pfam" id="PF18089"/>
    </source>
</evidence>
<evidence type="ECO:0000313" key="7">
    <source>
        <dbReference type="EMBL" id="TDY72925.1"/>
    </source>
</evidence>
<keyword evidence="8" id="KW-1185">Reference proteome</keyword>
<protein>
    <recommendedName>
        <fullName evidence="6">DAPG hydrolase PhiG domain-containing protein</fullName>
    </recommendedName>
</protein>
<name>A0A4R8N0T4_LEPME</name>
<dbReference type="STRING" id="1193051.LEP1GSC017_2061"/>